<organism evidence="1 2">
    <name type="scientific">Eumeta variegata</name>
    <name type="common">Bagworm moth</name>
    <name type="synonym">Eumeta japonica</name>
    <dbReference type="NCBI Taxonomy" id="151549"/>
    <lineage>
        <taxon>Eukaryota</taxon>
        <taxon>Metazoa</taxon>
        <taxon>Ecdysozoa</taxon>
        <taxon>Arthropoda</taxon>
        <taxon>Hexapoda</taxon>
        <taxon>Insecta</taxon>
        <taxon>Pterygota</taxon>
        <taxon>Neoptera</taxon>
        <taxon>Endopterygota</taxon>
        <taxon>Lepidoptera</taxon>
        <taxon>Glossata</taxon>
        <taxon>Ditrysia</taxon>
        <taxon>Tineoidea</taxon>
        <taxon>Psychidae</taxon>
        <taxon>Oiketicinae</taxon>
        <taxon>Eumeta</taxon>
    </lineage>
</organism>
<gene>
    <name evidence="1" type="ORF">EVAR_82909_1</name>
</gene>
<dbReference type="Proteomes" id="UP000299102">
    <property type="component" value="Unassembled WGS sequence"/>
</dbReference>
<dbReference type="AlphaFoldDB" id="A0A4C1X0A6"/>
<proteinExistence type="predicted"/>
<evidence type="ECO:0000313" key="2">
    <source>
        <dbReference type="Proteomes" id="UP000299102"/>
    </source>
</evidence>
<keyword evidence="2" id="KW-1185">Reference proteome</keyword>
<comment type="caution">
    <text evidence="1">The sequence shown here is derived from an EMBL/GenBank/DDBJ whole genome shotgun (WGS) entry which is preliminary data.</text>
</comment>
<dbReference type="EMBL" id="BGZK01000711">
    <property type="protein sequence ID" value="GBP57198.1"/>
    <property type="molecule type" value="Genomic_DNA"/>
</dbReference>
<evidence type="ECO:0000313" key="1">
    <source>
        <dbReference type="EMBL" id="GBP57198.1"/>
    </source>
</evidence>
<name>A0A4C1X0A6_EUMVA</name>
<sequence length="245" mass="27273">MSLGFAMENFPTAQEFVVTPRAAQLAICGPTSVQTFTRRRSARRDFGQTHGVHQSLAIRQFSEATVATCLISIKTEAITCSETLRSRVTLREGAQSALKNGRRERVLRHSSALCAQCSPCALRYMAKLRGSSLKPSRAQCAFGAVKGCRQQRDDAVRDQQLNVISDTQCVFTTSRCRNRYAERVDEGHGAGLWADMSRLRRQPAELSGVRDTPRSSKRRKHVCKLSRARACGLAELLLGMCLYYL</sequence>
<accession>A0A4C1X0A6</accession>
<reference evidence="1 2" key="1">
    <citation type="journal article" date="2019" name="Commun. Biol.">
        <title>The bagworm genome reveals a unique fibroin gene that provides high tensile strength.</title>
        <authorList>
            <person name="Kono N."/>
            <person name="Nakamura H."/>
            <person name="Ohtoshi R."/>
            <person name="Tomita M."/>
            <person name="Numata K."/>
            <person name="Arakawa K."/>
        </authorList>
    </citation>
    <scope>NUCLEOTIDE SEQUENCE [LARGE SCALE GENOMIC DNA]</scope>
</reference>
<protein>
    <submittedName>
        <fullName evidence="1">Uncharacterized protein</fullName>
    </submittedName>
</protein>